<keyword evidence="3" id="KW-1185">Reference proteome</keyword>
<dbReference type="AlphaFoldDB" id="A0A8C5T9M0"/>
<proteinExistence type="predicted"/>
<dbReference type="Ensembl" id="ENSMCST00000004401.1">
    <property type="protein sequence ID" value="ENSMCSP00000004304.1"/>
    <property type="gene ID" value="ENSMCSG00000003076.1"/>
</dbReference>
<feature type="region of interest" description="Disordered" evidence="1">
    <location>
        <begin position="44"/>
        <end position="87"/>
    </location>
</feature>
<reference evidence="2" key="1">
    <citation type="submission" date="2025-08" db="UniProtKB">
        <authorList>
            <consortium name="Ensembl"/>
        </authorList>
    </citation>
    <scope>IDENTIFICATION</scope>
</reference>
<name>A0A8C5T9M0_9PASS</name>
<organism evidence="2 3">
    <name type="scientific">Malurus cyaneus samueli</name>
    <dbReference type="NCBI Taxonomy" id="2593467"/>
    <lineage>
        <taxon>Eukaryota</taxon>
        <taxon>Metazoa</taxon>
        <taxon>Chordata</taxon>
        <taxon>Craniata</taxon>
        <taxon>Vertebrata</taxon>
        <taxon>Euteleostomi</taxon>
        <taxon>Archelosauria</taxon>
        <taxon>Archosauria</taxon>
        <taxon>Dinosauria</taxon>
        <taxon>Saurischia</taxon>
        <taxon>Theropoda</taxon>
        <taxon>Coelurosauria</taxon>
        <taxon>Aves</taxon>
        <taxon>Neognathae</taxon>
        <taxon>Neoaves</taxon>
        <taxon>Telluraves</taxon>
        <taxon>Australaves</taxon>
        <taxon>Passeriformes</taxon>
        <taxon>Meliphagoidea</taxon>
        <taxon>Maluridae</taxon>
        <taxon>Malurus</taxon>
    </lineage>
</organism>
<accession>A0A8C5T9M0</accession>
<sequence length="105" mass="11624">MFNSINKPEPRAGAASKWDIREKVWEHLEAAGLAEFPRPVRGRIPNFKVRQGDSKPCPAWPGTLPEHPQPPCARASPPSQRGIPPNIQSNTALCQFEANISYKAI</sequence>
<evidence type="ECO:0000313" key="3">
    <source>
        <dbReference type="Proteomes" id="UP000694560"/>
    </source>
</evidence>
<protein>
    <submittedName>
        <fullName evidence="2">Uncharacterized protein</fullName>
    </submittedName>
</protein>
<evidence type="ECO:0000313" key="2">
    <source>
        <dbReference type="Ensembl" id="ENSMCSP00000004304.1"/>
    </source>
</evidence>
<dbReference type="Proteomes" id="UP000694560">
    <property type="component" value="Unplaced"/>
</dbReference>
<reference evidence="2" key="2">
    <citation type="submission" date="2025-09" db="UniProtKB">
        <authorList>
            <consortium name="Ensembl"/>
        </authorList>
    </citation>
    <scope>IDENTIFICATION</scope>
</reference>
<dbReference type="OrthoDB" id="433414at2759"/>
<evidence type="ECO:0000256" key="1">
    <source>
        <dbReference type="SAM" id="MobiDB-lite"/>
    </source>
</evidence>